<dbReference type="PATRIC" id="fig|1441095.3.peg.397"/>
<feature type="transmembrane region" description="Helical" evidence="1">
    <location>
        <begin position="66"/>
        <end position="89"/>
    </location>
</feature>
<gene>
    <name evidence="2" type="ORF">AM592_01860</name>
</gene>
<sequence>MKHFLFFIYQFVFISIIIVTFYLSDEFINKPFTHVDLIAVVIVFISVMLIFSLIDKVNKRLHDIHLLNKILFSLLAFVLGFIFVGILFVKFKIF</sequence>
<keyword evidence="1" id="KW-0812">Transmembrane</keyword>
<keyword evidence="1" id="KW-1133">Transmembrane helix</keyword>
<name>A0A0M4FHE5_9BACI</name>
<accession>A0A0M4FHE5</accession>
<evidence type="ECO:0000313" key="2">
    <source>
        <dbReference type="EMBL" id="ALC80467.1"/>
    </source>
</evidence>
<feature type="transmembrane region" description="Helical" evidence="1">
    <location>
        <begin position="6"/>
        <end position="23"/>
    </location>
</feature>
<feature type="transmembrane region" description="Helical" evidence="1">
    <location>
        <begin position="35"/>
        <end position="54"/>
    </location>
</feature>
<keyword evidence="3" id="KW-1185">Reference proteome</keyword>
<evidence type="ECO:0000313" key="3">
    <source>
        <dbReference type="Proteomes" id="UP000067625"/>
    </source>
</evidence>
<protein>
    <submittedName>
        <fullName evidence="2">Uncharacterized protein</fullName>
    </submittedName>
</protein>
<dbReference type="EMBL" id="CP012600">
    <property type="protein sequence ID" value="ALC80467.1"/>
    <property type="molecule type" value="Genomic_DNA"/>
</dbReference>
<reference evidence="2 3" key="2">
    <citation type="journal article" date="2016" name="Int. J. Syst. Evol. Microbiol.">
        <title>Bacillus gobiensis sp. nov., isolated from a soil sample.</title>
        <authorList>
            <person name="Liu B."/>
            <person name="Liu G.H."/>
            <person name="Cetin S."/>
            <person name="Schumann P."/>
            <person name="Pan Z.Z."/>
            <person name="Chen Q.Q."/>
        </authorList>
    </citation>
    <scope>NUCLEOTIDE SEQUENCE [LARGE SCALE GENOMIC DNA]</scope>
    <source>
        <strain evidence="2 3">FJAT-4402</strain>
    </source>
</reference>
<organism evidence="2 3">
    <name type="scientific">Bacillus gobiensis</name>
    <dbReference type="NCBI Taxonomy" id="1441095"/>
    <lineage>
        <taxon>Bacteria</taxon>
        <taxon>Bacillati</taxon>
        <taxon>Bacillota</taxon>
        <taxon>Bacilli</taxon>
        <taxon>Bacillales</taxon>
        <taxon>Bacillaceae</taxon>
        <taxon>Bacillus</taxon>
    </lineage>
</organism>
<dbReference type="AlphaFoldDB" id="A0A0M4FHE5"/>
<keyword evidence="1" id="KW-0472">Membrane</keyword>
<reference evidence="3" key="1">
    <citation type="submission" date="2015-08" db="EMBL/GenBank/DDBJ databases">
        <title>Genome sequencing project for genomic taxonomy and phylogenomics of Bacillus-like bacteria.</title>
        <authorList>
            <person name="Liu B."/>
            <person name="Wang J."/>
            <person name="Zhu Y."/>
            <person name="Liu G."/>
            <person name="Chen Q."/>
            <person name="Chen Z."/>
            <person name="Lan J."/>
            <person name="Che J."/>
            <person name="Ge C."/>
            <person name="Shi H."/>
            <person name="Pan Z."/>
            <person name="Liu X."/>
        </authorList>
    </citation>
    <scope>NUCLEOTIDE SEQUENCE [LARGE SCALE GENOMIC DNA]</scope>
    <source>
        <strain evidence="3">FJAT-4402</strain>
    </source>
</reference>
<dbReference type="STRING" id="1441095.AM592_01860"/>
<proteinExistence type="predicted"/>
<dbReference type="Proteomes" id="UP000067625">
    <property type="component" value="Chromosome"/>
</dbReference>
<evidence type="ECO:0000256" key="1">
    <source>
        <dbReference type="SAM" id="Phobius"/>
    </source>
</evidence>